<feature type="region of interest" description="Disordered" evidence="15">
    <location>
        <begin position="382"/>
        <end position="431"/>
    </location>
</feature>
<feature type="compositionally biased region" description="Polar residues" evidence="15">
    <location>
        <begin position="391"/>
        <end position="431"/>
    </location>
</feature>
<keyword evidence="11" id="KW-0460">Magnesium</keyword>
<dbReference type="InterPro" id="IPR011009">
    <property type="entry name" value="Kinase-like_dom_sf"/>
</dbReference>
<evidence type="ECO:0000256" key="1">
    <source>
        <dbReference type="ARBA" id="ARBA00001946"/>
    </source>
</evidence>
<dbReference type="AlphaFoldDB" id="A0A3S3P642"/>
<dbReference type="GO" id="GO:0006950">
    <property type="term" value="P:response to stress"/>
    <property type="evidence" value="ECO:0007669"/>
    <property type="project" value="UniProtKB-ARBA"/>
</dbReference>
<dbReference type="OrthoDB" id="6414404at2759"/>
<comment type="caution">
    <text evidence="18">The sequence shown here is derived from an EMBL/GenBank/DDBJ whole genome shotgun (WGS) entry which is preliminary data.</text>
</comment>
<dbReference type="GO" id="GO:0009893">
    <property type="term" value="P:positive regulation of metabolic process"/>
    <property type="evidence" value="ECO:0007669"/>
    <property type="project" value="UniProtKB-ARBA"/>
</dbReference>
<evidence type="ECO:0000256" key="13">
    <source>
        <dbReference type="ARBA" id="ARBA00048329"/>
    </source>
</evidence>
<dbReference type="InterPro" id="IPR017441">
    <property type="entry name" value="Protein_kinase_ATP_BS"/>
</dbReference>
<dbReference type="GO" id="GO:0046872">
    <property type="term" value="F:metal ion binding"/>
    <property type="evidence" value="ECO:0007669"/>
    <property type="project" value="UniProtKB-KW"/>
</dbReference>
<dbReference type="Gene3D" id="1.10.510.10">
    <property type="entry name" value="Transferase(Phosphotransferase) domain 1"/>
    <property type="match status" value="1"/>
</dbReference>
<dbReference type="FunFam" id="1.10.510.10:FF:000143">
    <property type="entry name" value="Mitogen-activated protein kinase kinase kinase 7"/>
    <property type="match status" value="1"/>
</dbReference>
<evidence type="ECO:0000256" key="5">
    <source>
        <dbReference type="ARBA" id="ARBA00022527"/>
    </source>
</evidence>
<dbReference type="InterPro" id="IPR000719">
    <property type="entry name" value="Prot_kinase_dom"/>
</dbReference>
<evidence type="ECO:0000256" key="9">
    <source>
        <dbReference type="ARBA" id="ARBA00022777"/>
    </source>
</evidence>
<gene>
    <name evidence="18" type="ORF">B4U79_01156</name>
    <name evidence="17" type="ORF">B4U79_01750</name>
</gene>
<evidence type="ECO:0000259" key="16">
    <source>
        <dbReference type="PROSITE" id="PS50011"/>
    </source>
</evidence>
<dbReference type="Proteomes" id="UP000285301">
    <property type="component" value="Unassembled WGS sequence"/>
</dbReference>
<dbReference type="GO" id="GO:0043410">
    <property type="term" value="P:positive regulation of MAPK cascade"/>
    <property type="evidence" value="ECO:0007669"/>
    <property type="project" value="UniProtKB-ARBA"/>
</dbReference>
<evidence type="ECO:0000313" key="17">
    <source>
        <dbReference type="EMBL" id="RWS12919.1"/>
    </source>
</evidence>
<evidence type="ECO:0000256" key="11">
    <source>
        <dbReference type="ARBA" id="ARBA00022842"/>
    </source>
</evidence>
<evidence type="ECO:0000256" key="15">
    <source>
        <dbReference type="SAM" id="MobiDB-lite"/>
    </source>
</evidence>
<dbReference type="InterPro" id="IPR008271">
    <property type="entry name" value="Ser/Thr_kinase_AS"/>
</dbReference>
<reference evidence="18 19" key="1">
    <citation type="journal article" date="2018" name="Gigascience">
        <title>Genomes of trombidid mites reveal novel predicted allergens and laterally-transferred genes associated with secondary metabolism.</title>
        <authorList>
            <person name="Dong X."/>
            <person name="Chaisiri K."/>
            <person name="Xia D."/>
            <person name="Armstrong S.D."/>
            <person name="Fang Y."/>
            <person name="Donnelly M.J."/>
            <person name="Kadowaki T."/>
            <person name="McGarry J.W."/>
            <person name="Darby A.C."/>
            <person name="Makepeace B.L."/>
        </authorList>
    </citation>
    <scope>NUCLEOTIDE SEQUENCE [LARGE SCALE GENOMIC DNA]</scope>
    <source>
        <strain evidence="18">UoL-WK</strain>
    </source>
</reference>
<keyword evidence="8 14" id="KW-0547">Nucleotide-binding</keyword>
<evidence type="ECO:0000256" key="4">
    <source>
        <dbReference type="ARBA" id="ARBA00017660"/>
    </source>
</evidence>
<proteinExistence type="inferred from homology"/>
<keyword evidence="6" id="KW-0808">Transferase</keyword>
<evidence type="ECO:0000313" key="18">
    <source>
        <dbReference type="EMBL" id="RWS12967.1"/>
    </source>
</evidence>
<dbReference type="GO" id="GO:0019899">
    <property type="term" value="F:enzyme binding"/>
    <property type="evidence" value="ECO:0007669"/>
    <property type="project" value="UniProtKB-ARBA"/>
</dbReference>
<dbReference type="Gene3D" id="3.30.200.20">
    <property type="entry name" value="Phosphorylase Kinase, domain 1"/>
    <property type="match status" value="1"/>
</dbReference>
<comment type="catalytic activity">
    <reaction evidence="12">
        <text>L-threonyl-[protein] + ATP = O-phospho-L-threonyl-[protein] + ADP + H(+)</text>
        <dbReference type="Rhea" id="RHEA:46608"/>
        <dbReference type="Rhea" id="RHEA-COMP:11060"/>
        <dbReference type="Rhea" id="RHEA-COMP:11605"/>
        <dbReference type="ChEBI" id="CHEBI:15378"/>
        <dbReference type="ChEBI" id="CHEBI:30013"/>
        <dbReference type="ChEBI" id="CHEBI:30616"/>
        <dbReference type="ChEBI" id="CHEBI:61977"/>
        <dbReference type="ChEBI" id="CHEBI:456216"/>
        <dbReference type="EC" id="2.7.11.25"/>
    </reaction>
</comment>
<dbReference type="GO" id="GO:0004709">
    <property type="term" value="F:MAP kinase kinase kinase activity"/>
    <property type="evidence" value="ECO:0007669"/>
    <property type="project" value="UniProtKB-EC"/>
</dbReference>
<dbReference type="EMBL" id="NCKU01001160">
    <property type="protein sequence ID" value="RWS12919.1"/>
    <property type="molecule type" value="Genomic_DNA"/>
</dbReference>
<dbReference type="InterPro" id="IPR001245">
    <property type="entry name" value="Ser-Thr/Tyr_kinase_cat_dom"/>
</dbReference>
<comment type="catalytic activity">
    <reaction evidence="13">
        <text>L-seryl-[protein] + ATP = O-phospho-L-seryl-[protein] + ADP + H(+)</text>
        <dbReference type="Rhea" id="RHEA:17989"/>
        <dbReference type="Rhea" id="RHEA-COMP:9863"/>
        <dbReference type="Rhea" id="RHEA-COMP:11604"/>
        <dbReference type="ChEBI" id="CHEBI:15378"/>
        <dbReference type="ChEBI" id="CHEBI:29999"/>
        <dbReference type="ChEBI" id="CHEBI:30616"/>
        <dbReference type="ChEBI" id="CHEBI:83421"/>
        <dbReference type="ChEBI" id="CHEBI:456216"/>
        <dbReference type="EC" id="2.7.11.25"/>
    </reaction>
</comment>
<comment type="cofactor">
    <cofactor evidence="1">
        <name>Mg(2+)</name>
        <dbReference type="ChEBI" id="CHEBI:18420"/>
    </cofactor>
</comment>
<feature type="binding site" evidence="14">
    <location>
        <position position="46"/>
    </location>
    <ligand>
        <name>ATP</name>
        <dbReference type="ChEBI" id="CHEBI:30616"/>
    </ligand>
</feature>
<dbReference type="SMART" id="SM00220">
    <property type="entry name" value="S_TKc"/>
    <property type="match status" value="1"/>
</dbReference>
<dbReference type="GO" id="GO:0006955">
    <property type="term" value="P:immune response"/>
    <property type="evidence" value="ECO:0007669"/>
    <property type="project" value="TreeGrafter"/>
</dbReference>
<comment type="similarity">
    <text evidence="2">Belongs to the protein kinase superfamily. STE Ser/Thr protein kinase family. MAP kinase kinase kinase subfamily.</text>
</comment>
<keyword evidence="10 14" id="KW-0067">ATP-binding</keyword>
<dbReference type="Pfam" id="PF07714">
    <property type="entry name" value="PK_Tyr_Ser-Thr"/>
    <property type="match status" value="1"/>
</dbReference>
<evidence type="ECO:0000256" key="14">
    <source>
        <dbReference type="PROSITE-ProRule" id="PRU10141"/>
    </source>
</evidence>
<evidence type="ECO:0000256" key="7">
    <source>
        <dbReference type="ARBA" id="ARBA00022723"/>
    </source>
</evidence>
<evidence type="ECO:0000256" key="12">
    <source>
        <dbReference type="ARBA" id="ARBA00047559"/>
    </source>
</evidence>
<dbReference type="PROSITE" id="PS00107">
    <property type="entry name" value="PROTEIN_KINASE_ATP"/>
    <property type="match status" value="1"/>
</dbReference>
<organism evidence="18 19">
    <name type="scientific">Dinothrombium tinctorium</name>
    <dbReference type="NCBI Taxonomy" id="1965070"/>
    <lineage>
        <taxon>Eukaryota</taxon>
        <taxon>Metazoa</taxon>
        <taxon>Ecdysozoa</taxon>
        <taxon>Arthropoda</taxon>
        <taxon>Chelicerata</taxon>
        <taxon>Arachnida</taxon>
        <taxon>Acari</taxon>
        <taxon>Acariformes</taxon>
        <taxon>Trombidiformes</taxon>
        <taxon>Prostigmata</taxon>
        <taxon>Anystina</taxon>
        <taxon>Parasitengona</taxon>
        <taxon>Trombidioidea</taxon>
        <taxon>Trombidiidae</taxon>
        <taxon>Dinothrombium</taxon>
    </lineage>
</organism>
<dbReference type="PRINTS" id="PR00109">
    <property type="entry name" value="TYRKINASE"/>
</dbReference>
<dbReference type="PANTHER" id="PTHR46716">
    <property type="entry name" value="MITOGEN-ACTIVATED PROTEIN KINASE KINASE KINASE 7"/>
    <property type="match status" value="1"/>
</dbReference>
<evidence type="ECO:0000256" key="8">
    <source>
        <dbReference type="ARBA" id="ARBA00022741"/>
    </source>
</evidence>
<dbReference type="SUPFAM" id="SSF56112">
    <property type="entry name" value="Protein kinase-like (PK-like)"/>
    <property type="match status" value="1"/>
</dbReference>
<evidence type="ECO:0000313" key="19">
    <source>
        <dbReference type="Proteomes" id="UP000285301"/>
    </source>
</evidence>
<dbReference type="PANTHER" id="PTHR46716:SF1">
    <property type="entry name" value="MITOGEN-ACTIVATED PROTEIN KINASE KINASE KINASE 7"/>
    <property type="match status" value="1"/>
</dbReference>
<accession>A0A3S3P642</accession>
<keyword evidence="5" id="KW-0723">Serine/threonine-protein kinase</keyword>
<keyword evidence="19" id="KW-1185">Reference proteome</keyword>
<evidence type="ECO:0000256" key="3">
    <source>
        <dbReference type="ARBA" id="ARBA00012406"/>
    </source>
</evidence>
<dbReference type="GO" id="GO:0043123">
    <property type="term" value="P:positive regulation of canonical NF-kappaB signal transduction"/>
    <property type="evidence" value="ECO:0007669"/>
    <property type="project" value="TreeGrafter"/>
</dbReference>
<feature type="domain" description="Protein kinase" evidence="16">
    <location>
        <begin position="19"/>
        <end position="268"/>
    </location>
</feature>
<evidence type="ECO:0000256" key="10">
    <source>
        <dbReference type="ARBA" id="ARBA00022840"/>
    </source>
</evidence>
<protein>
    <recommendedName>
        <fullName evidence="4">Mitogen-activated protein kinase kinase kinase 7</fullName>
        <ecNumber evidence="3">2.7.11.25</ecNumber>
    </recommendedName>
</protein>
<reference evidence="18" key="2">
    <citation type="submission" date="2018-11" db="EMBL/GenBank/DDBJ databases">
        <title>Trombidioid mite genomics.</title>
        <authorList>
            <person name="Dong X."/>
        </authorList>
    </citation>
    <scope>NUCLEOTIDE SEQUENCE</scope>
    <source>
        <strain evidence="18">UoL-WK</strain>
    </source>
</reference>
<evidence type="ECO:0000256" key="6">
    <source>
        <dbReference type="ARBA" id="ARBA00022679"/>
    </source>
</evidence>
<sequence length="555" mass="63556">METPPETSISTPEVDFNEITLLEVVGRGSFGVVKKALWKGTVVAVKQIITEQEIASFLTEVKQLSRLNHPNIVKLHCASTKKPVCLVMEFADGGSLHEALHMSPEFEYSLIHAINWCLQCASGVAYLHSLKPKPIVHRDLKTPNLLLFNEGTVVKICDLGTACDIATNMTSNRGTVAWMAPEVFESRNYTEKCDVYSWGVILWQVLSRQIPYENMTSYQIMWAVHVGQRPPLLKNCPKPIELLITRCWDKDPKMRPSIAEVVDKMQLILEIFDEDQRKPTPLRMIRNGLSFICKENRLNSFTLETLTNCQSDAYSYLTDYSGHQTNIPHLISTEPPLLNLVTNSKLYSGRNVENSLPLFNNYQVMHYSSTRQSVQNSYKQIQVRGHKRSGSDSGSNLNVPCDNLNMTKTKSVNNIDDTNYSESLSKNSTDSDISLENENAFMLFEPEIRPVPPDITSEESVKIFEEHRRMCNSYLEKHVEMHLLLERKKKAESTSLALQTHVSYYDELERLTSEKEELIKFKNNLKQQLALIRGRKKIERTEKPNDWVFVEKSYK</sequence>
<name>A0A3S3P642_9ACAR</name>
<keyword evidence="9 18" id="KW-0418">Kinase</keyword>
<dbReference type="STRING" id="1965070.A0A3S3P642"/>
<keyword evidence="7" id="KW-0479">Metal-binding</keyword>
<dbReference type="EMBL" id="NCKU01001147">
    <property type="protein sequence ID" value="RWS12967.1"/>
    <property type="molecule type" value="Genomic_DNA"/>
</dbReference>
<dbReference type="EC" id="2.7.11.25" evidence="3"/>
<dbReference type="GO" id="GO:0007254">
    <property type="term" value="P:JNK cascade"/>
    <property type="evidence" value="ECO:0007669"/>
    <property type="project" value="TreeGrafter"/>
</dbReference>
<evidence type="ECO:0000256" key="2">
    <source>
        <dbReference type="ARBA" id="ARBA00006529"/>
    </source>
</evidence>
<dbReference type="PROSITE" id="PS00108">
    <property type="entry name" value="PROTEIN_KINASE_ST"/>
    <property type="match status" value="1"/>
</dbReference>
<dbReference type="PROSITE" id="PS50011">
    <property type="entry name" value="PROTEIN_KINASE_DOM"/>
    <property type="match status" value="1"/>
</dbReference>
<dbReference type="GO" id="GO:0005524">
    <property type="term" value="F:ATP binding"/>
    <property type="evidence" value="ECO:0007669"/>
    <property type="project" value="UniProtKB-UniRule"/>
</dbReference>